<dbReference type="GO" id="GO:0008360">
    <property type="term" value="P:regulation of cell shape"/>
    <property type="evidence" value="ECO:0007669"/>
    <property type="project" value="UniProtKB-KW"/>
</dbReference>
<evidence type="ECO:0000256" key="8">
    <source>
        <dbReference type="ARBA" id="ARBA00023306"/>
    </source>
</evidence>
<dbReference type="PANTHER" id="PTHR21015">
    <property type="entry name" value="UDP-N-ACETYLGLUCOSAMINE--N-ACETYLMURAMYL-(PENTAPEPTIDE) PYROPHOSPHORYL-UNDECAPRENOL N-ACETYLGLUCOSAMINE TRANSFERASE 1"/>
    <property type="match status" value="1"/>
</dbReference>
<comment type="caution">
    <text evidence="13">The sequence shown here is derived from an EMBL/GenBank/DDBJ whole genome shotgun (WGS) entry which is preliminary data.</text>
</comment>
<dbReference type="InterPro" id="IPR007235">
    <property type="entry name" value="Glyco_trans_28_C"/>
</dbReference>
<dbReference type="RefSeq" id="WP_148914824.1">
    <property type="nucleotide sequence ID" value="NZ_VSZS01000062.1"/>
</dbReference>
<sequence length="374" mass="38960">MAKGVILLAAGGTGGHLFPAEALSHELTARDWEVHLATDSRAGRYAGSFPASAIHAIPSSTIGSRNPLALARAFWTIWRGAREAGRVMEKIGPKAVIGFGGYPTLPPLWAATRRGLPTIVHEQNAVMGRANRALAGRVTAIAGGFLAATGAHGAKIVETGNPVRPAVVEAARTTYRAPEGVGPFRLLVFGGSQGAQFFSDAIPGAIELLTPAQRARIEVTQQARPEDEAKVKARYEALGVRADVSPFFTDMARRIADAHLVISRSGASTVSEIAAIGRPALLVPYPHALDHDQAANAATLAATGGVQVHPQSTLSPERIAELVGGLVEQPGQLTTMAAAAKAAGRTDATRLLADLAEAIASGESVEAFKRRVQA</sequence>
<evidence type="ECO:0000256" key="5">
    <source>
        <dbReference type="ARBA" id="ARBA00022960"/>
    </source>
</evidence>
<name>A0A5D4GVG3_9HYPH</name>
<comment type="function">
    <text evidence="10">Cell wall formation. Catalyzes the transfer of a GlcNAc subunit on undecaprenyl-pyrophosphoryl-MurNAc-pentapeptide (lipid intermediate I) to form undecaprenyl-pyrophosphoryl-MurNAc-(pentapeptide)GlcNAc (lipid intermediate II).</text>
</comment>
<keyword evidence="4 10" id="KW-0808">Transferase</keyword>
<comment type="catalytic activity">
    <reaction evidence="10">
        <text>di-trans,octa-cis-undecaprenyl diphospho-N-acetyl-alpha-D-muramoyl-L-alanyl-D-glutamyl-meso-2,6-diaminopimeloyl-D-alanyl-D-alanine + UDP-N-acetyl-alpha-D-glucosamine = di-trans,octa-cis-undecaprenyl diphospho-[N-acetyl-alpha-D-glucosaminyl-(1-&gt;4)]-N-acetyl-alpha-D-muramoyl-L-alanyl-D-glutamyl-meso-2,6-diaminopimeloyl-D-alanyl-D-alanine + UDP + H(+)</text>
        <dbReference type="Rhea" id="RHEA:31227"/>
        <dbReference type="ChEBI" id="CHEBI:15378"/>
        <dbReference type="ChEBI" id="CHEBI:57705"/>
        <dbReference type="ChEBI" id="CHEBI:58223"/>
        <dbReference type="ChEBI" id="CHEBI:61387"/>
        <dbReference type="ChEBI" id="CHEBI:61388"/>
        <dbReference type="EC" id="2.4.1.227"/>
    </reaction>
</comment>
<evidence type="ECO:0000256" key="6">
    <source>
        <dbReference type="ARBA" id="ARBA00022984"/>
    </source>
</evidence>
<feature type="binding site" evidence="10">
    <location>
        <position position="192"/>
    </location>
    <ligand>
        <name>UDP-N-acetyl-alpha-D-glucosamine</name>
        <dbReference type="ChEBI" id="CHEBI:57705"/>
    </ligand>
</feature>
<feature type="domain" description="Glycosyltransferase family 28 N-terminal" evidence="11">
    <location>
        <begin position="6"/>
        <end position="142"/>
    </location>
</feature>
<dbReference type="GO" id="GO:0050511">
    <property type="term" value="F:undecaprenyldiphospho-muramoylpentapeptide beta-N-acetylglucosaminyltransferase activity"/>
    <property type="evidence" value="ECO:0007669"/>
    <property type="project" value="UniProtKB-UniRule"/>
</dbReference>
<feature type="binding site" evidence="10">
    <location>
        <position position="293"/>
    </location>
    <ligand>
        <name>UDP-N-acetyl-alpha-D-glucosamine</name>
        <dbReference type="ChEBI" id="CHEBI:57705"/>
    </ligand>
</feature>
<dbReference type="CDD" id="cd03785">
    <property type="entry name" value="GT28_MurG"/>
    <property type="match status" value="1"/>
</dbReference>
<dbReference type="GO" id="GO:0071555">
    <property type="term" value="P:cell wall organization"/>
    <property type="evidence" value="ECO:0007669"/>
    <property type="project" value="UniProtKB-KW"/>
</dbReference>
<dbReference type="InterPro" id="IPR006009">
    <property type="entry name" value="GlcNAc_MurG"/>
</dbReference>
<keyword evidence="14" id="KW-1185">Reference proteome</keyword>
<dbReference type="Pfam" id="PF04101">
    <property type="entry name" value="Glyco_tran_28_C"/>
    <property type="match status" value="1"/>
</dbReference>
<evidence type="ECO:0000256" key="3">
    <source>
        <dbReference type="ARBA" id="ARBA00022676"/>
    </source>
</evidence>
<evidence type="ECO:0000259" key="11">
    <source>
        <dbReference type="Pfam" id="PF03033"/>
    </source>
</evidence>
<keyword evidence="1 10" id="KW-1003">Cell membrane</keyword>
<proteinExistence type="inferred from homology"/>
<accession>A0A5D4GVG3</accession>
<dbReference type="EC" id="2.4.1.227" evidence="10"/>
<keyword evidence="8 10" id="KW-0131">Cell cycle</keyword>
<dbReference type="GO" id="GO:0009252">
    <property type="term" value="P:peptidoglycan biosynthetic process"/>
    <property type="evidence" value="ECO:0007669"/>
    <property type="project" value="UniProtKB-UniRule"/>
</dbReference>
<reference evidence="13 14" key="1">
    <citation type="submission" date="2019-08" db="EMBL/GenBank/DDBJ databases">
        <authorList>
            <person name="Seo Y.L."/>
        </authorList>
    </citation>
    <scope>NUCLEOTIDE SEQUENCE [LARGE SCALE GENOMIC DNA]</scope>
    <source>
        <strain evidence="13 14">MaA-C15</strain>
    </source>
</reference>
<dbReference type="Proteomes" id="UP000323258">
    <property type="component" value="Unassembled WGS sequence"/>
</dbReference>
<keyword evidence="2 10" id="KW-0132">Cell division</keyword>
<evidence type="ECO:0000256" key="4">
    <source>
        <dbReference type="ARBA" id="ARBA00022679"/>
    </source>
</evidence>
<feature type="binding site" evidence="10">
    <location>
        <position position="164"/>
    </location>
    <ligand>
        <name>UDP-N-acetyl-alpha-D-glucosamine</name>
        <dbReference type="ChEBI" id="CHEBI:57705"/>
    </ligand>
</feature>
<keyword evidence="3 10" id="KW-0328">Glycosyltransferase</keyword>
<feature type="binding site" evidence="10">
    <location>
        <position position="124"/>
    </location>
    <ligand>
        <name>UDP-N-acetyl-alpha-D-glucosamine</name>
        <dbReference type="ChEBI" id="CHEBI:57705"/>
    </ligand>
</feature>
<keyword evidence="6 10" id="KW-0573">Peptidoglycan synthesis</keyword>
<evidence type="ECO:0000256" key="2">
    <source>
        <dbReference type="ARBA" id="ARBA00022618"/>
    </source>
</evidence>
<organism evidence="13 14">
    <name type="scientific">Neoaquamicrobium microcysteis</name>
    <dbReference type="NCBI Taxonomy" id="2682781"/>
    <lineage>
        <taxon>Bacteria</taxon>
        <taxon>Pseudomonadati</taxon>
        <taxon>Pseudomonadota</taxon>
        <taxon>Alphaproteobacteria</taxon>
        <taxon>Hyphomicrobiales</taxon>
        <taxon>Phyllobacteriaceae</taxon>
        <taxon>Neoaquamicrobium</taxon>
    </lineage>
</organism>
<comment type="similarity">
    <text evidence="10">Belongs to the glycosyltransferase 28 family. MurG subfamily.</text>
</comment>
<dbReference type="GO" id="GO:0005886">
    <property type="term" value="C:plasma membrane"/>
    <property type="evidence" value="ECO:0007669"/>
    <property type="project" value="UniProtKB-SubCell"/>
</dbReference>
<comment type="subcellular location">
    <subcellularLocation>
        <location evidence="10">Cell membrane</location>
        <topology evidence="10">Peripheral membrane protein</topology>
        <orientation evidence="10">Cytoplasmic side</orientation>
    </subcellularLocation>
</comment>
<dbReference type="EMBL" id="VSZS01000062">
    <property type="protein sequence ID" value="TYR32378.1"/>
    <property type="molecule type" value="Genomic_DNA"/>
</dbReference>
<dbReference type="AlphaFoldDB" id="A0A5D4GVG3"/>
<dbReference type="NCBIfam" id="TIGR01133">
    <property type="entry name" value="murG"/>
    <property type="match status" value="1"/>
</dbReference>
<evidence type="ECO:0000256" key="9">
    <source>
        <dbReference type="ARBA" id="ARBA00023316"/>
    </source>
</evidence>
<comment type="pathway">
    <text evidence="10">Cell wall biogenesis; peptidoglycan biosynthesis.</text>
</comment>
<dbReference type="OrthoDB" id="9808936at2"/>
<dbReference type="UniPathway" id="UPA00219"/>
<evidence type="ECO:0000256" key="7">
    <source>
        <dbReference type="ARBA" id="ARBA00023136"/>
    </source>
</evidence>
<protein>
    <recommendedName>
        <fullName evidence="10">UDP-N-acetylglucosamine--N-acetylmuramyl-(pentapeptide) pyrophosphoryl-undecaprenol N-acetylglucosamine transferase</fullName>
        <ecNumber evidence="10">2.4.1.227</ecNumber>
    </recommendedName>
    <alternativeName>
        <fullName evidence="10">Undecaprenyl-PP-MurNAc-pentapeptide-UDPGlcNAc GlcNAc transferase</fullName>
    </alternativeName>
</protein>
<feature type="binding site" evidence="10">
    <location>
        <begin position="13"/>
        <end position="15"/>
    </location>
    <ligand>
        <name>UDP-N-acetyl-alpha-D-glucosamine</name>
        <dbReference type="ChEBI" id="CHEBI:57705"/>
    </ligand>
</feature>
<dbReference type="PANTHER" id="PTHR21015:SF22">
    <property type="entry name" value="GLYCOSYLTRANSFERASE"/>
    <property type="match status" value="1"/>
</dbReference>
<evidence type="ECO:0000259" key="12">
    <source>
        <dbReference type="Pfam" id="PF04101"/>
    </source>
</evidence>
<evidence type="ECO:0000313" key="14">
    <source>
        <dbReference type="Proteomes" id="UP000323258"/>
    </source>
</evidence>
<gene>
    <name evidence="10 13" type="primary">murG</name>
    <name evidence="13" type="ORF">FY036_11255</name>
</gene>
<evidence type="ECO:0000256" key="1">
    <source>
        <dbReference type="ARBA" id="ARBA00022475"/>
    </source>
</evidence>
<feature type="domain" description="Glycosyl transferase family 28 C-terminal" evidence="12">
    <location>
        <begin position="186"/>
        <end position="349"/>
    </location>
</feature>
<dbReference type="GO" id="GO:0051991">
    <property type="term" value="F:UDP-N-acetyl-D-glucosamine:N-acetylmuramoyl-L-alanyl-D-glutamyl-meso-2,6-diaminopimelyl-D-alanyl-D-alanine-diphosphoundecaprenol 4-beta-N-acetylglucosaminlytransferase activity"/>
    <property type="evidence" value="ECO:0007669"/>
    <property type="project" value="RHEA"/>
</dbReference>
<keyword evidence="9 10" id="KW-0961">Cell wall biogenesis/degradation</keyword>
<dbReference type="Gene3D" id="3.40.50.2000">
    <property type="entry name" value="Glycogen Phosphorylase B"/>
    <property type="match status" value="2"/>
</dbReference>
<reference evidence="13 14" key="2">
    <citation type="submission" date="2019-09" db="EMBL/GenBank/DDBJ databases">
        <title>Mesorhizobium sp. MaA-C15 isolated from Microcystis aeruginosa.</title>
        <authorList>
            <person name="Jeong S.E."/>
            <person name="Jin H.M."/>
            <person name="Jeon C.O."/>
        </authorList>
    </citation>
    <scope>NUCLEOTIDE SEQUENCE [LARGE SCALE GENOMIC DNA]</scope>
    <source>
        <strain evidence="13 14">MaA-C15</strain>
    </source>
</reference>
<comment type="caution">
    <text evidence="10">Lacks conserved residue(s) required for the propagation of feature annotation.</text>
</comment>
<keyword evidence="5 10" id="KW-0133">Cell shape</keyword>
<keyword evidence="7 10" id="KW-0472">Membrane</keyword>
<dbReference type="SUPFAM" id="SSF53756">
    <property type="entry name" value="UDP-Glycosyltransferase/glycogen phosphorylase"/>
    <property type="match status" value="1"/>
</dbReference>
<dbReference type="InterPro" id="IPR004276">
    <property type="entry name" value="GlycoTrans_28_N"/>
</dbReference>
<dbReference type="Pfam" id="PF03033">
    <property type="entry name" value="Glyco_transf_28"/>
    <property type="match status" value="1"/>
</dbReference>
<evidence type="ECO:0000256" key="10">
    <source>
        <dbReference type="HAMAP-Rule" id="MF_00033"/>
    </source>
</evidence>
<dbReference type="GO" id="GO:0051301">
    <property type="term" value="P:cell division"/>
    <property type="evidence" value="ECO:0007669"/>
    <property type="project" value="UniProtKB-KW"/>
</dbReference>
<evidence type="ECO:0000313" key="13">
    <source>
        <dbReference type="EMBL" id="TYR32378.1"/>
    </source>
</evidence>
<dbReference type="GO" id="GO:0005975">
    <property type="term" value="P:carbohydrate metabolic process"/>
    <property type="evidence" value="ECO:0007669"/>
    <property type="project" value="InterPro"/>
</dbReference>
<dbReference type="HAMAP" id="MF_00033">
    <property type="entry name" value="MurG"/>
    <property type="match status" value="1"/>
</dbReference>